<keyword evidence="2" id="KW-1185">Reference proteome</keyword>
<organism evidence="1 2">
    <name type="scientific">Laodelphax striatellus</name>
    <name type="common">Small brown planthopper</name>
    <name type="synonym">Delphax striatella</name>
    <dbReference type="NCBI Taxonomy" id="195883"/>
    <lineage>
        <taxon>Eukaryota</taxon>
        <taxon>Metazoa</taxon>
        <taxon>Ecdysozoa</taxon>
        <taxon>Arthropoda</taxon>
        <taxon>Hexapoda</taxon>
        <taxon>Insecta</taxon>
        <taxon>Pterygota</taxon>
        <taxon>Neoptera</taxon>
        <taxon>Paraneoptera</taxon>
        <taxon>Hemiptera</taxon>
        <taxon>Auchenorrhyncha</taxon>
        <taxon>Fulgoroidea</taxon>
        <taxon>Delphacidae</taxon>
        <taxon>Criomorphinae</taxon>
        <taxon>Laodelphax</taxon>
    </lineage>
</organism>
<reference evidence="1 2" key="1">
    <citation type="journal article" date="2017" name="Gigascience">
        <title>Genome sequence of the small brown planthopper, Laodelphax striatellus.</title>
        <authorList>
            <person name="Zhu J."/>
            <person name="Jiang F."/>
            <person name="Wang X."/>
            <person name="Yang P."/>
            <person name="Bao Y."/>
            <person name="Zhao W."/>
            <person name="Wang W."/>
            <person name="Lu H."/>
            <person name="Wang Q."/>
            <person name="Cui N."/>
            <person name="Li J."/>
            <person name="Chen X."/>
            <person name="Luo L."/>
            <person name="Yu J."/>
            <person name="Kang L."/>
            <person name="Cui F."/>
        </authorList>
    </citation>
    <scope>NUCLEOTIDE SEQUENCE [LARGE SCALE GENOMIC DNA]</scope>
    <source>
        <strain evidence="1">Lst14</strain>
    </source>
</reference>
<evidence type="ECO:0000313" key="1">
    <source>
        <dbReference type="EMBL" id="RZF48203.1"/>
    </source>
</evidence>
<evidence type="ECO:0000313" key="2">
    <source>
        <dbReference type="Proteomes" id="UP000291343"/>
    </source>
</evidence>
<name>A0A482XQD4_LAOST</name>
<gene>
    <name evidence="1" type="ORF">LSTR_LSTR006170</name>
</gene>
<sequence>MDRVVCEKSPAPGQIETFRHVWPSCTNELVIVGKRRRGAHTCGQALLTGLRRDQRWLAGGTGEATNEDRMDN</sequence>
<dbReference type="AlphaFoldDB" id="A0A482XQD4"/>
<protein>
    <submittedName>
        <fullName evidence="1">Uncharacterized protein</fullName>
    </submittedName>
</protein>
<proteinExistence type="predicted"/>
<accession>A0A482XQD4</accession>
<dbReference type="EMBL" id="QKKF02002619">
    <property type="protein sequence ID" value="RZF48203.1"/>
    <property type="molecule type" value="Genomic_DNA"/>
</dbReference>
<dbReference type="Proteomes" id="UP000291343">
    <property type="component" value="Unassembled WGS sequence"/>
</dbReference>
<dbReference type="InParanoid" id="A0A482XQD4"/>
<comment type="caution">
    <text evidence="1">The sequence shown here is derived from an EMBL/GenBank/DDBJ whole genome shotgun (WGS) entry which is preliminary data.</text>
</comment>